<dbReference type="GO" id="GO:0051607">
    <property type="term" value="P:defense response to virus"/>
    <property type="evidence" value="ECO:0007669"/>
    <property type="project" value="UniProtKB-KW"/>
</dbReference>
<comment type="similarity">
    <text evidence="5">Belongs to the soluble Thoeris ThsA family.</text>
</comment>
<dbReference type="InterPro" id="IPR029035">
    <property type="entry name" value="DHS-like_NAD/FAD-binding_dom"/>
</dbReference>
<reference evidence="10 11" key="1">
    <citation type="submission" date="2017-11" db="EMBL/GenBank/DDBJ databases">
        <title>Genome sequencing of Fusobacterium periodonticum KCOM 1263.</title>
        <authorList>
            <person name="Kook J.-K."/>
            <person name="Park S.-N."/>
            <person name="Lim Y.K."/>
        </authorList>
    </citation>
    <scope>NUCLEOTIDE SEQUENCE [LARGE SCALE GENOMIC DNA]</scope>
    <source>
        <strain evidence="10 11">KCOM 1263</strain>
    </source>
</reference>
<dbReference type="InterPro" id="IPR026590">
    <property type="entry name" value="Ssirtuin_cat_dom"/>
</dbReference>
<evidence type="ECO:0000256" key="4">
    <source>
        <dbReference type="ARBA" id="ARBA00034327"/>
    </source>
</evidence>
<evidence type="ECO:0000256" key="2">
    <source>
        <dbReference type="ARBA" id="ARBA00023027"/>
    </source>
</evidence>
<comment type="catalytic activity">
    <reaction evidence="7">
        <text>NAD(+) + H2O = ADP-D-ribose + nicotinamide + H(+)</text>
        <dbReference type="Rhea" id="RHEA:16301"/>
        <dbReference type="ChEBI" id="CHEBI:15377"/>
        <dbReference type="ChEBI" id="CHEBI:15378"/>
        <dbReference type="ChEBI" id="CHEBI:17154"/>
        <dbReference type="ChEBI" id="CHEBI:57540"/>
        <dbReference type="ChEBI" id="CHEBI:57967"/>
        <dbReference type="EC" id="3.2.2.5"/>
    </reaction>
    <physiologicalReaction direction="left-to-right" evidence="7">
        <dbReference type="Rhea" id="RHEA:16302"/>
    </physiologicalReaction>
</comment>
<dbReference type="Pfam" id="PF18185">
    <property type="entry name" value="STALD"/>
    <property type="match status" value="1"/>
</dbReference>
<dbReference type="PROSITE" id="PS50305">
    <property type="entry name" value="SIRTUIN"/>
    <property type="match status" value="1"/>
</dbReference>
<keyword evidence="2" id="KW-0520">NAD</keyword>
<dbReference type="CDD" id="cd01406">
    <property type="entry name" value="SIR2-like"/>
    <property type="match status" value="1"/>
</dbReference>
<evidence type="ECO:0000259" key="9">
    <source>
        <dbReference type="PROSITE" id="PS50305"/>
    </source>
</evidence>
<evidence type="ECO:0000256" key="8">
    <source>
        <dbReference type="PROSITE-ProRule" id="PRU00236"/>
    </source>
</evidence>
<accession>A0AAD0ALG0</accession>
<dbReference type="EMBL" id="CP024700">
    <property type="protein sequence ID" value="ATV61092.1"/>
    <property type="molecule type" value="Genomic_DNA"/>
</dbReference>
<dbReference type="Pfam" id="PF13289">
    <property type="entry name" value="SIR2_2"/>
    <property type="match status" value="1"/>
</dbReference>
<organism evidence="10 11">
    <name type="scientific">Fusobacterium pseudoperiodonticum</name>
    <dbReference type="NCBI Taxonomy" id="2663009"/>
    <lineage>
        <taxon>Bacteria</taxon>
        <taxon>Fusobacteriati</taxon>
        <taxon>Fusobacteriota</taxon>
        <taxon>Fusobacteriia</taxon>
        <taxon>Fusobacteriales</taxon>
        <taxon>Fusobacteriaceae</taxon>
        <taxon>Fusobacterium</taxon>
    </lineage>
</organism>
<dbReference type="Proteomes" id="UP000228552">
    <property type="component" value="Chromosome"/>
</dbReference>
<evidence type="ECO:0000256" key="6">
    <source>
        <dbReference type="ARBA" id="ARBA00035033"/>
    </source>
</evidence>
<sequence length="479" mass="55978">MKKEIKNFITKYVEEIENQNAALFIGAGFSKPSGYVDWKELLKGIAEELDLDINKENDLVSLAQYYSNKEGNRAFINKIISDNFSEEKESSENHRIIARLPIFTFWTTNYDSLIENSLKENYRNPDVKRKNADLSITHPNRDSIVYKMHGDKSSPEEAIILKEDYETYYRKYSPFVNALNGDLISKTFLFLGFSFSDPNINYILSRIRIEYDKNNVRQHYAIIKNVSKKDYEVESEFEYFRNKQSLFINDLLIRYHIKVILIDDYKEITDILKEIEKKLTLKNIFISGSATEYSPFSKEEAKKFISNLSKKLIKEKYNIVSGFGLGVGSEVIVGALEEIYMKDKKIDNKRLLLRPFPQGIQNEETRKKLWTQYRKDMISQAGISLFLFGNKQDKDGKIILANGMEEEYQISKQNKNIIIPIGITGYLAKEIYDELEKEHLEHYGEKKEKIIDLFKKLNIGTLNEELIENILKFLKIMTS</sequence>
<keyword evidence="11" id="KW-1185">Reference proteome</keyword>
<evidence type="ECO:0000313" key="10">
    <source>
        <dbReference type="EMBL" id="ATV61092.1"/>
    </source>
</evidence>
<dbReference type="AlphaFoldDB" id="A0AAD0ALG0"/>
<feature type="domain" description="Deacetylase sirtuin-type" evidence="9">
    <location>
        <begin position="1"/>
        <end position="282"/>
    </location>
</feature>
<evidence type="ECO:0000256" key="1">
    <source>
        <dbReference type="ARBA" id="ARBA00022801"/>
    </source>
</evidence>
<protein>
    <recommendedName>
        <fullName evidence="6">NAD(+) hydrolase ThsA</fullName>
        <ecNumber evidence="4">3.2.2.5</ecNumber>
    </recommendedName>
</protein>
<name>A0AAD0ALG0_9FUSO</name>
<dbReference type="GO" id="GO:0003953">
    <property type="term" value="F:NAD+ nucleosidase activity"/>
    <property type="evidence" value="ECO:0007669"/>
    <property type="project" value="UniProtKB-EC"/>
</dbReference>
<keyword evidence="1" id="KW-0378">Hydrolase</keyword>
<dbReference type="InterPro" id="IPR041486">
    <property type="entry name" value="ThsA_STALD"/>
</dbReference>
<proteinExistence type="inferred from homology"/>
<evidence type="ECO:0000313" key="11">
    <source>
        <dbReference type="Proteomes" id="UP000228552"/>
    </source>
</evidence>
<evidence type="ECO:0000256" key="7">
    <source>
        <dbReference type="ARBA" id="ARBA00047575"/>
    </source>
</evidence>
<gene>
    <name evidence="10" type="ORF">CTM74_04155</name>
</gene>
<comment type="caution">
    <text evidence="8">Lacks conserved residue(s) required for the propagation of feature annotation.</text>
</comment>
<evidence type="ECO:0000256" key="3">
    <source>
        <dbReference type="ARBA" id="ARBA00023118"/>
    </source>
</evidence>
<dbReference type="EC" id="3.2.2.5" evidence="4"/>
<keyword evidence="3" id="KW-0051">Antiviral defense</keyword>
<dbReference type="RefSeq" id="WP_099986940.1">
    <property type="nucleotide sequence ID" value="NZ_CP024700.1"/>
</dbReference>
<dbReference type="SUPFAM" id="SSF52467">
    <property type="entry name" value="DHS-like NAD/FAD-binding domain"/>
    <property type="match status" value="1"/>
</dbReference>
<evidence type="ECO:0000256" key="5">
    <source>
        <dbReference type="ARBA" id="ARBA00035014"/>
    </source>
</evidence>